<dbReference type="KEGG" id="slom:PXH66_14640"/>
<dbReference type="RefSeq" id="WP_330929779.1">
    <property type="nucleotide sequence ID" value="NZ_CP119075.1"/>
</dbReference>
<evidence type="ECO:0000313" key="1">
    <source>
        <dbReference type="EMBL" id="WED63571.1"/>
    </source>
</evidence>
<proteinExistence type="predicted"/>
<name>A0AAE9ZSQ8_9BACT</name>
<protein>
    <submittedName>
        <fullName evidence="1">Uncharacterized protein</fullName>
    </submittedName>
</protein>
<sequence length="163" mass="17686">MCATPSCGSHLLLGHLLAVTRQSRQRVALVDPTDSFDPESHPPAHLEHLVWARGGTTATALTVADLFARDANLGLVVLDLRSAPAHELRRVPAPLWYRLQRAVEGTDLALLVLSPRALVPSAALRFALKQSHPLPALHQDRPANLATLSLTLQRHRQAHALSA</sequence>
<dbReference type="Proteomes" id="UP001218638">
    <property type="component" value="Chromosome"/>
</dbReference>
<dbReference type="AlphaFoldDB" id="A0AAE9ZSQ8"/>
<gene>
    <name evidence="1" type="ORF">PXH66_14640</name>
</gene>
<accession>A0AAE9ZSQ8</accession>
<reference evidence="1" key="1">
    <citation type="submission" date="2023-03" db="EMBL/GenBank/DDBJ databases">
        <title>Lomoglobus Profundus gen. nov., sp. nov., a novel member of the phylum Verrucomicrobia, isolated from deep-marine sediment of South China Sea.</title>
        <authorList>
            <person name="Ahmad T."/>
            <person name="Ishaq S.E."/>
            <person name="Wang F."/>
        </authorList>
    </citation>
    <scope>NUCLEOTIDE SEQUENCE</scope>
    <source>
        <strain evidence="1">LMO-M01</strain>
    </source>
</reference>
<keyword evidence="2" id="KW-1185">Reference proteome</keyword>
<dbReference type="EMBL" id="CP119075">
    <property type="protein sequence ID" value="WED63571.1"/>
    <property type="molecule type" value="Genomic_DNA"/>
</dbReference>
<evidence type="ECO:0000313" key="2">
    <source>
        <dbReference type="Proteomes" id="UP001218638"/>
    </source>
</evidence>
<organism evidence="1 2">
    <name type="scientific">Synoicihabitans lomoniglobus</name>
    <dbReference type="NCBI Taxonomy" id="2909285"/>
    <lineage>
        <taxon>Bacteria</taxon>
        <taxon>Pseudomonadati</taxon>
        <taxon>Verrucomicrobiota</taxon>
        <taxon>Opitutia</taxon>
        <taxon>Opitutales</taxon>
        <taxon>Opitutaceae</taxon>
        <taxon>Synoicihabitans</taxon>
    </lineage>
</organism>